<organism evidence="3 4">
    <name type="scientific">Bonamia ostreae</name>
    <dbReference type="NCBI Taxonomy" id="126728"/>
    <lineage>
        <taxon>Eukaryota</taxon>
        <taxon>Sar</taxon>
        <taxon>Rhizaria</taxon>
        <taxon>Endomyxa</taxon>
        <taxon>Ascetosporea</taxon>
        <taxon>Haplosporida</taxon>
        <taxon>Bonamia</taxon>
    </lineage>
</organism>
<feature type="non-terminal residue" evidence="3">
    <location>
        <position position="343"/>
    </location>
</feature>
<evidence type="ECO:0000256" key="1">
    <source>
        <dbReference type="ARBA" id="ARBA00008335"/>
    </source>
</evidence>
<feature type="transmembrane region" description="Helical" evidence="2">
    <location>
        <begin position="12"/>
        <end position="29"/>
    </location>
</feature>
<dbReference type="InterPro" id="IPR036259">
    <property type="entry name" value="MFS_trans_sf"/>
</dbReference>
<comment type="similarity">
    <text evidence="1">Belongs to the major facilitator superfamily.</text>
</comment>
<feature type="transmembrane region" description="Helical" evidence="2">
    <location>
        <begin position="199"/>
        <end position="217"/>
    </location>
</feature>
<protein>
    <submittedName>
        <fullName evidence="3">Uncharacterized protein</fullName>
    </submittedName>
</protein>
<feature type="transmembrane region" description="Helical" evidence="2">
    <location>
        <begin position="162"/>
        <end position="183"/>
    </location>
</feature>
<dbReference type="InterPro" id="IPR039672">
    <property type="entry name" value="MFS_2"/>
</dbReference>
<dbReference type="EMBL" id="JBDODL010002460">
    <property type="protein sequence ID" value="MES1922246.1"/>
    <property type="molecule type" value="Genomic_DNA"/>
</dbReference>
<evidence type="ECO:0000313" key="4">
    <source>
        <dbReference type="Proteomes" id="UP001439008"/>
    </source>
</evidence>
<proteinExistence type="inferred from homology"/>
<feature type="transmembrane region" description="Helical" evidence="2">
    <location>
        <begin position="41"/>
        <end position="59"/>
    </location>
</feature>
<sequence length="343" mass="39437">MSDCIQKKYRRVIFIFIASFVLPLAYFSFFLKMHFSSNSSKMIYCITVLIFLNLGKSLVKVPHSAMASELANDGNINKYIACRSFFSSFGSLLSTGIAIWVTTDDSDNESEKLTITGFYSAFFLFFCFYIFLILTRIPEVKKKNNENLRKCRISDIVTSYRHCYFIAISTMNFLFQICNQLVISNLKQYLEYYVHRKSWLIWSLVIMTSSNLFYSFFCDKTEKKLGTKNMLVLSMLLSILSFALFLCANISIVIILIAACFLRGISLSTSTFCLRKMLRFLINRDKRDGIDRKAIYIGNNGFISRIGSGVATLIISKYIKSSSEYFMSRSILVVMVYIPVVLN</sequence>
<feature type="transmembrane region" description="Helical" evidence="2">
    <location>
        <begin position="229"/>
        <end position="246"/>
    </location>
</feature>
<dbReference type="Pfam" id="PF13347">
    <property type="entry name" value="MFS_2"/>
    <property type="match status" value="1"/>
</dbReference>
<evidence type="ECO:0000313" key="3">
    <source>
        <dbReference type="EMBL" id="MES1922246.1"/>
    </source>
</evidence>
<dbReference type="PANTHER" id="PTHR11328:SF28">
    <property type="entry name" value="MAJOR FACILITATOR SUPERFAMILY DOMAIN-CONTAINING PROTEIN 12"/>
    <property type="match status" value="1"/>
</dbReference>
<keyword evidence="2" id="KW-0472">Membrane</keyword>
<feature type="transmembrane region" description="Helical" evidence="2">
    <location>
        <begin position="113"/>
        <end position="134"/>
    </location>
</feature>
<gene>
    <name evidence="3" type="ORF">MHBO_003753</name>
</gene>
<keyword evidence="2" id="KW-0812">Transmembrane</keyword>
<dbReference type="PANTHER" id="PTHR11328">
    <property type="entry name" value="MAJOR FACILITATOR SUPERFAMILY DOMAIN-CONTAINING PROTEIN"/>
    <property type="match status" value="1"/>
</dbReference>
<feature type="transmembrane region" description="Helical" evidence="2">
    <location>
        <begin position="325"/>
        <end position="342"/>
    </location>
</feature>
<keyword evidence="4" id="KW-1185">Reference proteome</keyword>
<feature type="transmembrane region" description="Helical" evidence="2">
    <location>
        <begin position="252"/>
        <end position="274"/>
    </location>
</feature>
<feature type="transmembrane region" description="Helical" evidence="2">
    <location>
        <begin position="80"/>
        <end position="101"/>
    </location>
</feature>
<dbReference type="SUPFAM" id="SSF103473">
    <property type="entry name" value="MFS general substrate transporter"/>
    <property type="match status" value="1"/>
</dbReference>
<comment type="caution">
    <text evidence="3">The sequence shown here is derived from an EMBL/GenBank/DDBJ whole genome shotgun (WGS) entry which is preliminary data.</text>
</comment>
<accession>A0ABV2ARF1</accession>
<dbReference type="Proteomes" id="UP001439008">
    <property type="component" value="Unassembled WGS sequence"/>
</dbReference>
<evidence type="ECO:0000256" key="2">
    <source>
        <dbReference type="SAM" id="Phobius"/>
    </source>
</evidence>
<feature type="transmembrane region" description="Helical" evidence="2">
    <location>
        <begin position="295"/>
        <end position="319"/>
    </location>
</feature>
<reference evidence="3 4" key="1">
    <citation type="journal article" date="2024" name="BMC Biol.">
        <title>Comparative genomics of Ascetosporea gives new insight into the evolutionary basis for animal parasitism in Rhizaria.</title>
        <authorList>
            <person name="Hiltunen Thoren M."/>
            <person name="Onut-Brannstrom I."/>
            <person name="Alfjorden A."/>
            <person name="Peckova H."/>
            <person name="Swords F."/>
            <person name="Hooper C."/>
            <person name="Holzer A.S."/>
            <person name="Bass D."/>
            <person name="Burki F."/>
        </authorList>
    </citation>
    <scope>NUCLEOTIDE SEQUENCE [LARGE SCALE GENOMIC DNA]</scope>
    <source>
        <strain evidence="3">20-A016</strain>
    </source>
</reference>
<keyword evidence="2" id="KW-1133">Transmembrane helix</keyword>
<name>A0ABV2ARF1_9EUKA</name>
<dbReference type="Gene3D" id="1.20.1250.20">
    <property type="entry name" value="MFS general substrate transporter like domains"/>
    <property type="match status" value="1"/>
</dbReference>